<sequence length="770" mass="86374">MKLAVAAIVKDEIDSLAEWIAFHRMIGADYFLIADNGSRDGTLAYLQALQDERWLQVVSVNTPADEAPQLVAYRRLAALCPQWVDLIAFIDADEYLLPLPAEGAVVPRTTLHAWLDRRFLDPDVGAVTMNWACFGSSGERFKKEGLVIERFQRRALKAFGPNHHYKSIVRRTALKQMVNPHHPELTFGRLVNARGEAFDYRLTPEGRERQGLSSEVVWEEARLNHYMVKSVEEFVLKKARRGSASKVGYHKTAEYFERHDKNDDACSLAAELGSRVNQELRHLEAIAMVGQRLERGAPKGRQAKRGGPGLFGRRRREETPLRGMVIDSPGAAQPARMEGGETLVTGWLFLREAYAELSTAVRLVVRWSPEFELKHALGVRRDDVLAHYGHDDRDSHPQRCCGFRFHLPLEVTSCELELELGQQRWPLQRLVIERREGDAPPASAKVYQGQEDWLFLRADANLSGAQHRGQLLLTHTGIEQWRDYFSALSALAALHGVSHRVLVVPSKEAVLESAYGVPRAALTAVDQVLQQQPAGAVLYPVEELKALGEHAFYRTDTHWTHRGAMQATVALAESLGLERSAVEALFARDRYRAVSHQGDLGGKLEPPRSRRVDVLHSFSNAQLKVYDNGVPNFGRLAIFDNDAAPVDGVLLLCGASSSAGMFNYLARLFSRVIFVHTAGNLDPSLLAAFTPDYLVMQTTARFAIRPPTTAFSLEQTLCDKIDRLDDREIEAMLKKHVVSAEGTGKRLWERWEVLYQDRVARRQRAPAANG</sequence>
<dbReference type="Pfam" id="PF16822">
    <property type="entry name" value="ALGX"/>
    <property type="match status" value="1"/>
</dbReference>
<feature type="region of interest" description="Disordered" evidence="10">
    <location>
        <begin position="295"/>
        <end position="314"/>
    </location>
</feature>
<evidence type="ECO:0000256" key="5">
    <source>
        <dbReference type="ARBA" id="ARBA00022692"/>
    </source>
</evidence>
<dbReference type="PANTHER" id="PTHR21461">
    <property type="entry name" value="GLYCOSYLTRANSFERASE FAMILY 92 PROTEIN"/>
    <property type="match status" value="1"/>
</dbReference>
<dbReference type="CDD" id="cd00761">
    <property type="entry name" value="Glyco_tranf_GTA_type"/>
    <property type="match status" value="1"/>
</dbReference>
<keyword evidence="5" id="KW-0812">Transmembrane</keyword>
<evidence type="ECO:0000256" key="1">
    <source>
        <dbReference type="ARBA" id="ARBA00004167"/>
    </source>
</evidence>
<reference evidence="12 13" key="1">
    <citation type="submission" date="2024-09" db="EMBL/GenBank/DDBJ databases">
        <authorList>
            <person name="Sun Q."/>
            <person name="Mori K."/>
        </authorList>
    </citation>
    <scope>NUCLEOTIDE SEQUENCE [LARGE SCALE GENOMIC DNA]</scope>
    <source>
        <strain evidence="12 13">CCM 7415</strain>
    </source>
</reference>
<accession>A0ABV6FYW5</accession>
<evidence type="ECO:0000256" key="3">
    <source>
        <dbReference type="ARBA" id="ARBA00005182"/>
    </source>
</evidence>
<evidence type="ECO:0000256" key="8">
    <source>
        <dbReference type="ARBA" id="ARBA00022841"/>
    </source>
</evidence>
<keyword evidence="8" id="KW-0016">Alginate biosynthesis</keyword>
<evidence type="ECO:0000256" key="6">
    <source>
        <dbReference type="ARBA" id="ARBA00022729"/>
    </source>
</evidence>
<comment type="caution">
    <text evidence="12">The sequence shown here is derived from an EMBL/GenBank/DDBJ whole genome shotgun (WGS) entry which is preliminary data.</text>
</comment>
<dbReference type="InterPro" id="IPR031811">
    <property type="entry name" value="ALGX/ALGJ_SGNH-like"/>
</dbReference>
<protein>
    <submittedName>
        <fullName evidence="12">Glycosyltransferase family 2 protein</fullName>
    </submittedName>
</protein>
<evidence type="ECO:0000259" key="11">
    <source>
        <dbReference type="Pfam" id="PF16822"/>
    </source>
</evidence>
<dbReference type="InterPro" id="IPR029044">
    <property type="entry name" value="Nucleotide-diphossugar_trans"/>
</dbReference>
<keyword evidence="9" id="KW-0472">Membrane</keyword>
<keyword evidence="6" id="KW-0732">Signal</keyword>
<keyword evidence="4" id="KW-0808">Transferase</keyword>
<dbReference type="RefSeq" id="WP_019953010.1">
    <property type="nucleotide sequence ID" value="NZ_JBHLVX010000004.1"/>
</dbReference>
<comment type="subcellular location">
    <subcellularLocation>
        <location evidence="1">Membrane</location>
        <topology evidence="1">Single-pass membrane protein</topology>
    </subcellularLocation>
    <subcellularLocation>
        <location evidence="2">Periplasm</location>
    </subcellularLocation>
</comment>
<comment type="pathway">
    <text evidence="3">Glycan biosynthesis; alginate biosynthesis.</text>
</comment>
<dbReference type="Proteomes" id="UP001589814">
    <property type="component" value="Unassembled WGS sequence"/>
</dbReference>
<dbReference type="EMBL" id="JBHLVX010000004">
    <property type="protein sequence ID" value="MFC0266580.1"/>
    <property type="molecule type" value="Genomic_DNA"/>
</dbReference>
<keyword evidence="9" id="KW-1133">Transmembrane helix</keyword>
<dbReference type="SUPFAM" id="SSF53448">
    <property type="entry name" value="Nucleotide-diphospho-sugar transferases"/>
    <property type="match status" value="1"/>
</dbReference>
<dbReference type="Gene3D" id="3.90.550.10">
    <property type="entry name" value="Spore Coat Polysaccharide Biosynthesis Protein SpsA, Chain A"/>
    <property type="match status" value="1"/>
</dbReference>
<evidence type="ECO:0000313" key="13">
    <source>
        <dbReference type="Proteomes" id="UP001589814"/>
    </source>
</evidence>
<evidence type="ECO:0000256" key="2">
    <source>
        <dbReference type="ARBA" id="ARBA00004418"/>
    </source>
</evidence>
<dbReference type="PANTHER" id="PTHR21461:SF69">
    <property type="entry name" value="GLYCOSYLTRANSFERASE FAMILY 92 PROTEIN"/>
    <property type="match status" value="1"/>
</dbReference>
<gene>
    <name evidence="12" type="ORF">ACFFHW_00980</name>
</gene>
<name>A0ABV6FYW5_9GAMM</name>
<keyword evidence="13" id="KW-1185">Reference proteome</keyword>
<evidence type="ECO:0000256" key="10">
    <source>
        <dbReference type="SAM" id="MobiDB-lite"/>
    </source>
</evidence>
<evidence type="ECO:0000256" key="9">
    <source>
        <dbReference type="ARBA" id="ARBA00022989"/>
    </source>
</evidence>
<organism evidence="12 13">
    <name type="scientific">Kushneria aurantia</name>
    <dbReference type="NCBI Taxonomy" id="504092"/>
    <lineage>
        <taxon>Bacteria</taxon>
        <taxon>Pseudomonadati</taxon>
        <taxon>Pseudomonadota</taxon>
        <taxon>Gammaproteobacteria</taxon>
        <taxon>Oceanospirillales</taxon>
        <taxon>Halomonadaceae</taxon>
        <taxon>Kushneria</taxon>
    </lineage>
</organism>
<evidence type="ECO:0000313" key="12">
    <source>
        <dbReference type="EMBL" id="MFC0266580.1"/>
    </source>
</evidence>
<evidence type="ECO:0000256" key="7">
    <source>
        <dbReference type="ARBA" id="ARBA00022764"/>
    </source>
</evidence>
<evidence type="ECO:0000256" key="4">
    <source>
        <dbReference type="ARBA" id="ARBA00022679"/>
    </source>
</evidence>
<feature type="domain" description="AlgX/AlgJ SGNH hydrolase-like" evidence="11">
    <location>
        <begin position="446"/>
        <end position="664"/>
    </location>
</feature>
<keyword evidence="7" id="KW-0574">Periplasm</keyword>
<dbReference type="Pfam" id="PF13704">
    <property type="entry name" value="Glyco_tranf_2_4"/>
    <property type="match status" value="1"/>
</dbReference>
<proteinExistence type="predicted"/>